<organism evidence="2 3">
    <name type="scientific">Candidatus Roizmanbacteria bacterium CG22_combo_CG10-13_8_21_14_all_38_20</name>
    <dbReference type="NCBI Taxonomy" id="1974862"/>
    <lineage>
        <taxon>Bacteria</taxon>
        <taxon>Candidatus Roizmaniibacteriota</taxon>
    </lineage>
</organism>
<dbReference type="SUPFAM" id="SSF53448">
    <property type="entry name" value="Nucleotide-diphospho-sugar transferases"/>
    <property type="match status" value="1"/>
</dbReference>
<dbReference type="InterPro" id="IPR050256">
    <property type="entry name" value="Glycosyltransferase_2"/>
</dbReference>
<evidence type="ECO:0000313" key="3">
    <source>
        <dbReference type="Proteomes" id="UP000231246"/>
    </source>
</evidence>
<dbReference type="InterPro" id="IPR001173">
    <property type="entry name" value="Glyco_trans_2-like"/>
</dbReference>
<proteinExistence type="predicted"/>
<reference evidence="2 3" key="1">
    <citation type="submission" date="2017-09" db="EMBL/GenBank/DDBJ databases">
        <title>Depth-based differentiation of microbial function through sediment-hosted aquifers and enrichment of novel symbionts in the deep terrestrial subsurface.</title>
        <authorList>
            <person name="Probst A.J."/>
            <person name="Ladd B."/>
            <person name="Jarett J.K."/>
            <person name="Geller-Mcgrath D.E."/>
            <person name="Sieber C.M."/>
            <person name="Emerson J.B."/>
            <person name="Anantharaman K."/>
            <person name="Thomas B.C."/>
            <person name="Malmstrom R."/>
            <person name="Stieglmeier M."/>
            <person name="Klingl A."/>
            <person name="Woyke T."/>
            <person name="Ryan C.M."/>
            <person name="Banfield J.F."/>
        </authorList>
    </citation>
    <scope>NUCLEOTIDE SEQUENCE [LARGE SCALE GENOMIC DNA]</scope>
    <source>
        <strain evidence="2">CG22_combo_CG10-13_8_21_14_all_38_20</strain>
    </source>
</reference>
<sequence length="238" mass="27375">MKVSIIVPVYNEEKTICKVLSRLQKLGKQDFSYEIIVVDDGSTDTSVLEIKKSKLQIPKLKVVSHRKNKGKGMAVRTGIKHATGDYVVIQDADLEYDPQDIPRLVKVLGVAGVDVVYGTRLDRLPNLRRDERVPLFLLHFFGNRFLSLVTSILYGQWITDMETCYKLFPRKALTNIRLEAKGFEFEPEITAKLLKKGFHIYEIPIKTNPRGYDDGKKLDTIRDGVRALWTLIKYRIYD</sequence>
<evidence type="ECO:0000259" key="1">
    <source>
        <dbReference type="Pfam" id="PF00535"/>
    </source>
</evidence>
<dbReference type="PANTHER" id="PTHR48090">
    <property type="entry name" value="UNDECAPRENYL-PHOSPHATE 4-DEOXY-4-FORMAMIDO-L-ARABINOSE TRANSFERASE-RELATED"/>
    <property type="match status" value="1"/>
</dbReference>
<dbReference type="CDD" id="cd04179">
    <property type="entry name" value="DPM_DPG-synthase_like"/>
    <property type="match status" value="1"/>
</dbReference>
<name>A0A2H0BXP3_9BACT</name>
<accession>A0A2H0BXP3</accession>
<dbReference type="PANTHER" id="PTHR48090:SF7">
    <property type="entry name" value="RFBJ PROTEIN"/>
    <property type="match status" value="1"/>
</dbReference>
<dbReference type="Gene3D" id="3.90.550.10">
    <property type="entry name" value="Spore Coat Polysaccharide Biosynthesis Protein SpsA, Chain A"/>
    <property type="match status" value="1"/>
</dbReference>
<dbReference type="Pfam" id="PF00535">
    <property type="entry name" value="Glycos_transf_2"/>
    <property type="match status" value="1"/>
</dbReference>
<evidence type="ECO:0000313" key="2">
    <source>
        <dbReference type="EMBL" id="PIP61738.1"/>
    </source>
</evidence>
<gene>
    <name evidence="2" type="ORF">COW99_02560</name>
</gene>
<comment type="caution">
    <text evidence="2">The sequence shown here is derived from an EMBL/GenBank/DDBJ whole genome shotgun (WGS) entry which is preliminary data.</text>
</comment>
<keyword evidence="2" id="KW-0808">Transferase</keyword>
<feature type="domain" description="Glycosyltransferase 2-like" evidence="1">
    <location>
        <begin position="4"/>
        <end position="173"/>
    </location>
</feature>
<dbReference type="Proteomes" id="UP000231246">
    <property type="component" value="Unassembled WGS sequence"/>
</dbReference>
<dbReference type="AlphaFoldDB" id="A0A2H0BXP3"/>
<dbReference type="EMBL" id="PCTA01000017">
    <property type="protein sequence ID" value="PIP61738.1"/>
    <property type="molecule type" value="Genomic_DNA"/>
</dbReference>
<protein>
    <submittedName>
        <fullName evidence="2">Glycosyl transferase</fullName>
    </submittedName>
</protein>
<dbReference type="GO" id="GO:0016740">
    <property type="term" value="F:transferase activity"/>
    <property type="evidence" value="ECO:0007669"/>
    <property type="project" value="UniProtKB-KW"/>
</dbReference>
<dbReference type="InterPro" id="IPR029044">
    <property type="entry name" value="Nucleotide-diphossugar_trans"/>
</dbReference>